<feature type="active site" description="Proton donor/acceptor" evidence="10">
    <location>
        <position position="268"/>
    </location>
</feature>
<proteinExistence type="inferred from homology"/>
<evidence type="ECO:0000256" key="2">
    <source>
        <dbReference type="ARBA" id="ARBA00011899"/>
    </source>
</evidence>
<keyword evidence="4 12" id="KW-0479">Metal-binding</keyword>
<dbReference type="InterPro" id="IPR003764">
    <property type="entry name" value="GlcNAc_6-P_deAcase"/>
</dbReference>
<feature type="domain" description="Amidohydrolase-related" evidence="13">
    <location>
        <begin position="48"/>
        <end position="371"/>
    </location>
</feature>
<feature type="binding site" evidence="11">
    <location>
        <position position="245"/>
    </location>
    <ligand>
        <name>substrate</name>
    </ligand>
</feature>
<dbReference type="InterPro" id="IPR011059">
    <property type="entry name" value="Metal-dep_hydrolase_composite"/>
</dbReference>
<evidence type="ECO:0000259" key="13">
    <source>
        <dbReference type="Pfam" id="PF01979"/>
    </source>
</evidence>
<dbReference type="SUPFAM" id="SSF51338">
    <property type="entry name" value="Composite domain of metallo-dependent hydrolases"/>
    <property type="match status" value="1"/>
</dbReference>
<dbReference type="Pfam" id="PF01979">
    <property type="entry name" value="Amidohydro_1"/>
    <property type="match status" value="1"/>
</dbReference>
<name>A0A3N5B1I3_9BACI</name>
<feature type="binding site" evidence="11">
    <location>
        <begin position="213"/>
        <end position="214"/>
    </location>
    <ligand>
        <name>substrate</name>
    </ligand>
</feature>
<evidence type="ECO:0000256" key="8">
    <source>
        <dbReference type="ARBA" id="ARBA00060590"/>
    </source>
</evidence>
<dbReference type="SUPFAM" id="SSF51556">
    <property type="entry name" value="Metallo-dependent hydrolases"/>
    <property type="match status" value="1"/>
</dbReference>
<comment type="similarity">
    <text evidence="1 9">Belongs to the metallo-dependent hydrolases superfamily. NagA family.</text>
</comment>
<dbReference type="EC" id="3.5.1.25" evidence="2"/>
<evidence type="ECO:0000313" key="15">
    <source>
        <dbReference type="Proteomes" id="UP000276443"/>
    </source>
</evidence>
<feature type="binding site" evidence="11">
    <location>
        <position position="136"/>
    </location>
    <ligand>
        <name>substrate</name>
    </ligand>
</feature>
<dbReference type="Gene3D" id="2.30.40.10">
    <property type="entry name" value="Urease, subunit C, domain 1"/>
    <property type="match status" value="1"/>
</dbReference>
<dbReference type="GO" id="GO:0046872">
    <property type="term" value="F:metal ion binding"/>
    <property type="evidence" value="ECO:0007669"/>
    <property type="project" value="UniProtKB-KW"/>
</dbReference>
<evidence type="ECO:0000313" key="14">
    <source>
        <dbReference type="EMBL" id="RPF51093.1"/>
    </source>
</evidence>
<dbReference type="AlphaFoldDB" id="A0A3N5B1I3"/>
<dbReference type="InterPro" id="IPR006680">
    <property type="entry name" value="Amidohydro-rel"/>
</dbReference>
<sequence>MIMNHVTIFLENQTIDSGSIEIEDGKIIGVYEESIHNESAIDGLGLNIIPGFIDTHIHGTNGVDVMDGTNEALATMARTLPQEGTTSFLPTTLTSDPSQIEQALNTIVDYHQNEGEAEILGAHIEGPFINQKKKGAQPAEHIRLPDYTLTKKWLETGVVKAMTLAPELDHADDIMQLLRDASVVASAGHTDADYNTIRLARTHGLSQLTHLCNAMNGLHHREVGAVGAAALFEDLQSELIADGIHVVDPMLKLLYDMLGPDKITLITDSIRAKGLEDGTYTLGGQDVTVANKQATLNDGTLAGSVLKMNEAARRMMDVSGASFRDVIKMASVNPAKQYGVWNQKGSIAVGKDADFVLVDNQLTVYATYCKGVKTYERHPNQ</sequence>
<comment type="pathway">
    <text evidence="8">Amino-sugar metabolism; N-acetylneuraminate degradation; D-fructose 6-phosphate from N-acetylneuraminate: step 4/5.</text>
</comment>
<dbReference type="GO" id="GO:0006046">
    <property type="term" value="P:N-acetylglucosamine catabolic process"/>
    <property type="evidence" value="ECO:0007669"/>
    <property type="project" value="TreeGrafter"/>
</dbReference>
<keyword evidence="5 9" id="KW-0378">Hydrolase</keyword>
<dbReference type="InterPro" id="IPR032466">
    <property type="entry name" value="Metal_Hydrolase"/>
</dbReference>
<evidence type="ECO:0000256" key="4">
    <source>
        <dbReference type="ARBA" id="ARBA00022723"/>
    </source>
</evidence>
<reference evidence="14 15" key="1">
    <citation type="submission" date="2018-11" db="EMBL/GenBank/DDBJ databases">
        <title>Genomic Encyclopedia of Type Strains, Phase IV (KMG-IV): sequencing the most valuable type-strain genomes for metagenomic binning, comparative biology and taxonomic classification.</title>
        <authorList>
            <person name="Goeker M."/>
        </authorList>
    </citation>
    <scope>NUCLEOTIDE SEQUENCE [LARGE SCALE GENOMIC DNA]</scope>
    <source>
        <strain evidence="14 15">DSM 18090</strain>
    </source>
</reference>
<dbReference type="CDD" id="cd00854">
    <property type="entry name" value="NagA"/>
    <property type="match status" value="1"/>
</dbReference>
<evidence type="ECO:0000256" key="10">
    <source>
        <dbReference type="PIRSR" id="PIRSR038994-1"/>
    </source>
</evidence>
<evidence type="ECO:0000256" key="3">
    <source>
        <dbReference type="ARBA" id="ARBA00018029"/>
    </source>
</evidence>
<evidence type="ECO:0000256" key="7">
    <source>
        <dbReference type="ARBA" id="ARBA00047647"/>
    </source>
</evidence>
<comment type="cofactor">
    <cofactor evidence="12">
        <name>a divalent metal cation</name>
        <dbReference type="ChEBI" id="CHEBI:60240"/>
    </cofactor>
    <text evidence="12">Binds 1 divalent metal cation per subunit.</text>
</comment>
<protein>
    <recommendedName>
        <fullName evidence="3">N-acetylglucosamine-6-phosphate deacetylase</fullName>
        <ecNumber evidence="2">3.5.1.25</ecNumber>
    </recommendedName>
</protein>
<feature type="binding site" evidence="11">
    <location>
        <position position="221"/>
    </location>
    <ligand>
        <name>substrate</name>
    </ligand>
</feature>
<keyword evidence="15" id="KW-1185">Reference proteome</keyword>
<evidence type="ECO:0000256" key="6">
    <source>
        <dbReference type="ARBA" id="ARBA00023277"/>
    </source>
</evidence>
<feature type="binding site" evidence="12">
    <location>
        <position position="125"/>
    </location>
    <ligand>
        <name>Zn(2+)</name>
        <dbReference type="ChEBI" id="CHEBI:29105"/>
    </ligand>
</feature>
<evidence type="ECO:0000256" key="1">
    <source>
        <dbReference type="ARBA" id="ARBA00010716"/>
    </source>
</evidence>
<accession>A0A3N5B1I3</accession>
<evidence type="ECO:0000256" key="12">
    <source>
        <dbReference type="PIRSR" id="PIRSR038994-3"/>
    </source>
</evidence>
<organism evidence="14 15">
    <name type="scientific">Aquisalibacillus elongatus</name>
    <dbReference type="NCBI Taxonomy" id="485577"/>
    <lineage>
        <taxon>Bacteria</taxon>
        <taxon>Bacillati</taxon>
        <taxon>Bacillota</taxon>
        <taxon>Bacilli</taxon>
        <taxon>Bacillales</taxon>
        <taxon>Bacillaceae</taxon>
        <taxon>Aquisalibacillus</taxon>
    </lineage>
</organism>
<gene>
    <name evidence="14" type="ORF">EDC24_2358</name>
</gene>
<keyword evidence="6 9" id="KW-0119">Carbohydrate metabolism</keyword>
<dbReference type="PANTHER" id="PTHR11113:SF14">
    <property type="entry name" value="N-ACETYLGLUCOSAMINE-6-PHOSPHATE DEACETYLASE"/>
    <property type="match status" value="1"/>
</dbReference>
<dbReference type="PANTHER" id="PTHR11113">
    <property type="entry name" value="N-ACETYLGLUCOSAMINE-6-PHOSPHATE DEACETYLASE"/>
    <property type="match status" value="1"/>
</dbReference>
<dbReference type="GO" id="GO:0008448">
    <property type="term" value="F:N-acetylglucosamine-6-phosphate deacetylase activity"/>
    <property type="evidence" value="ECO:0007669"/>
    <property type="project" value="UniProtKB-EC"/>
</dbReference>
<dbReference type="FunFam" id="3.20.20.140:FF:000004">
    <property type="entry name" value="N-acetylglucosamine-6-phosphate deacetylase"/>
    <property type="match status" value="1"/>
</dbReference>
<evidence type="ECO:0000256" key="9">
    <source>
        <dbReference type="PIRNR" id="PIRNR038994"/>
    </source>
</evidence>
<dbReference type="NCBIfam" id="TIGR00221">
    <property type="entry name" value="nagA"/>
    <property type="match status" value="1"/>
</dbReference>
<feature type="binding site" evidence="12">
    <location>
        <position position="189"/>
    </location>
    <ligand>
        <name>Zn(2+)</name>
        <dbReference type="ChEBI" id="CHEBI:29105"/>
    </ligand>
</feature>
<evidence type="ECO:0000256" key="11">
    <source>
        <dbReference type="PIRSR" id="PIRSR038994-2"/>
    </source>
</evidence>
<evidence type="ECO:0000256" key="5">
    <source>
        <dbReference type="ARBA" id="ARBA00022801"/>
    </source>
</evidence>
<dbReference type="Gene3D" id="3.20.20.140">
    <property type="entry name" value="Metal-dependent hydrolases"/>
    <property type="match status" value="1"/>
</dbReference>
<comment type="caution">
    <text evidence="14">The sequence shown here is derived from an EMBL/GenBank/DDBJ whole genome shotgun (WGS) entry which is preliminary data.</text>
</comment>
<dbReference type="OrthoDB" id="9776488at2"/>
<dbReference type="PIRSF" id="PIRSF038994">
    <property type="entry name" value="NagA"/>
    <property type="match status" value="1"/>
</dbReference>
<feature type="binding site" evidence="11">
    <location>
        <begin position="301"/>
        <end position="303"/>
    </location>
    <ligand>
        <name>substrate</name>
    </ligand>
</feature>
<dbReference type="EMBL" id="RKRF01000011">
    <property type="protein sequence ID" value="RPF51093.1"/>
    <property type="molecule type" value="Genomic_DNA"/>
</dbReference>
<comment type="catalytic activity">
    <reaction evidence="7">
        <text>N-acetyl-D-glucosamine 6-phosphate + H2O = D-glucosamine 6-phosphate + acetate</text>
        <dbReference type="Rhea" id="RHEA:22936"/>
        <dbReference type="ChEBI" id="CHEBI:15377"/>
        <dbReference type="ChEBI" id="CHEBI:30089"/>
        <dbReference type="ChEBI" id="CHEBI:57513"/>
        <dbReference type="ChEBI" id="CHEBI:58725"/>
        <dbReference type="EC" id="3.5.1.25"/>
    </reaction>
</comment>
<feature type="binding site" evidence="12">
    <location>
        <position position="210"/>
    </location>
    <ligand>
        <name>Zn(2+)</name>
        <dbReference type="ChEBI" id="CHEBI:29105"/>
    </ligand>
</feature>
<dbReference type="Proteomes" id="UP000276443">
    <property type="component" value="Unassembled WGS sequence"/>
</dbReference>